<dbReference type="Proteomes" id="UP000004682">
    <property type="component" value="Unassembled WGS sequence"/>
</dbReference>
<protein>
    <submittedName>
        <fullName evidence="2">Uncharacterized protein</fullName>
    </submittedName>
</protein>
<feature type="region of interest" description="Disordered" evidence="1">
    <location>
        <begin position="1"/>
        <end position="58"/>
    </location>
</feature>
<evidence type="ECO:0000313" key="3">
    <source>
        <dbReference type="Proteomes" id="UP000004682"/>
    </source>
</evidence>
<evidence type="ECO:0000256" key="1">
    <source>
        <dbReference type="SAM" id="MobiDB-lite"/>
    </source>
</evidence>
<gene>
    <name evidence="2" type="ORF">A33K_13726</name>
</gene>
<reference evidence="3" key="1">
    <citation type="journal article" date="2012" name="J. Bacteriol.">
        <title>Revised Genome Sequence of Burkholderia thailandensis MSMB43 with Improved Annotation.</title>
        <authorList>
            <person name="Zhuo Y."/>
            <person name="Liu L."/>
            <person name="Wang Q."/>
            <person name="Liu X."/>
            <person name="Ren B."/>
            <person name="Liu M."/>
            <person name="Ni P."/>
            <person name="Cheng Y.Q."/>
            <person name="Zhang L."/>
        </authorList>
    </citation>
    <scope>NUCLEOTIDE SEQUENCE [LARGE SCALE GENOMIC DNA]</scope>
    <source>
        <strain evidence="3">MSMB43</strain>
    </source>
</reference>
<keyword evidence="3" id="KW-1185">Reference proteome</keyword>
<name>A0ABN0GDB1_9BURK</name>
<organism evidence="2 3">
    <name type="scientific">Burkholderia humptydooensis MSMB43</name>
    <dbReference type="NCBI Taxonomy" id="441157"/>
    <lineage>
        <taxon>Bacteria</taxon>
        <taxon>Pseudomonadati</taxon>
        <taxon>Pseudomonadota</taxon>
        <taxon>Betaproteobacteria</taxon>
        <taxon>Burkholderiales</taxon>
        <taxon>Burkholderiaceae</taxon>
        <taxon>Burkholderia</taxon>
        <taxon>pseudomallei group</taxon>
    </lineage>
</organism>
<proteinExistence type="predicted"/>
<evidence type="ECO:0000313" key="2">
    <source>
        <dbReference type="EMBL" id="EIP90140.1"/>
    </source>
</evidence>
<accession>A0ABN0GDB1</accession>
<dbReference type="EMBL" id="JH692061">
    <property type="protein sequence ID" value="EIP90140.1"/>
    <property type="molecule type" value="Genomic_DNA"/>
</dbReference>
<sequence>MPTRAARGSCEADEALAPQGMPATSQTVSKKAGRGGSARRADPEDIQENEMNASHPRT</sequence>